<dbReference type="EMBL" id="UZAI01019049">
    <property type="protein sequence ID" value="VDP42425.1"/>
    <property type="molecule type" value="Genomic_DNA"/>
</dbReference>
<dbReference type="InterPro" id="IPR012337">
    <property type="entry name" value="RNaseH-like_sf"/>
</dbReference>
<evidence type="ECO:0000256" key="1">
    <source>
        <dbReference type="SAM" id="MobiDB-lite"/>
    </source>
</evidence>
<dbReference type="InterPro" id="IPR032639">
    <property type="entry name" value="Tex_YqgF"/>
</dbReference>
<dbReference type="AlphaFoldDB" id="A0A183N1N9"/>
<proteinExistence type="predicted"/>
<dbReference type="Pfam" id="PF12836">
    <property type="entry name" value="HHH_3"/>
    <property type="match status" value="1"/>
</dbReference>
<dbReference type="InterPro" id="IPR037027">
    <property type="entry name" value="YqgF/RNaseH-like_dom_sf"/>
</dbReference>
<dbReference type="PANTHER" id="PTHR10724:SF10">
    <property type="entry name" value="S1 RNA-BINDING DOMAIN-CONTAINING PROTEIN 1"/>
    <property type="match status" value="1"/>
</dbReference>
<sequence>MVNPIRMEIDLTTQVAEAANIDRNLVSRVIPMFENGFTVPFIARYRKETDPFKSKGPRTLAGRAKAVNLEPIALDILHSNRCVDMYGLAPPEAKKTFTSKTALEDAVSHIIADIFAKDLDIIRKAEELCSKYSATLVTAKKSKRGKKGEQSSGGSLPNTMSIDFDENADDAECVQNSHSFMSDTSNNFKKDDLVLAINRANERGVITVKIHLSPQVQHNCATFVSQKYFPTTNRIHWDFVMSAFNDAWKRLIDPHLVRSIRTKLTTSAQDASLEVFSENLRRLLMTAPLRIPVSSSDSTVKNDNDIGMISSASGAPGDRLPVIGLDPGWRNGCKWAACDPHGNVLSTGILWPPHTLSAIPPKKLSMQNEPMSNNGLGALTAAMQRHQIETIALGNGQGSRQTGSWLAHLIEIQHFKPLNVRYAVVSECGASYYSASTQACTELPDLNVSFRGAVSIARRLQDPLAELVKVEPKHLGVGMYQHDIPVNQLTSAVHNVMEECISFVGVDLNAAPLHILSRVAGLSEMKAKAILTYRSQIGPFRSRADLLKVKGIGQATFAQCAGFVRVKPTYSTTTLDGTK</sequence>
<dbReference type="SUPFAM" id="SSF158832">
    <property type="entry name" value="Tex N-terminal region-like"/>
    <property type="match status" value="1"/>
</dbReference>
<dbReference type="GO" id="GO:0003735">
    <property type="term" value="F:structural constituent of ribosome"/>
    <property type="evidence" value="ECO:0007669"/>
    <property type="project" value="TreeGrafter"/>
</dbReference>
<dbReference type="GO" id="GO:0006412">
    <property type="term" value="P:translation"/>
    <property type="evidence" value="ECO:0007669"/>
    <property type="project" value="TreeGrafter"/>
</dbReference>
<evidence type="ECO:0000313" key="2">
    <source>
        <dbReference type="EMBL" id="VDP42425.1"/>
    </source>
</evidence>
<feature type="compositionally biased region" description="Polar residues" evidence="1">
    <location>
        <begin position="150"/>
        <end position="161"/>
    </location>
</feature>
<dbReference type="InterPro" id="IPR010994">
    <property type="entry name" value="RuvA_2-like"/>
</dbReference>
<accession>A0A183N1N9</accession>
<dbReference type="SUPFAM" id="SSF47781">
    <property type="entry name" value="RuvA domain 2-like"/>
    <property type="match status" value="1"/>
</dbReference>
<dbReference type="PANTHER" id="PTHR10724">
    <property type="entry name" value="30S RIBOSOMAL PROTEIN S1"/>
    <property type="match status" value="1"/>
</dbReference>
<feature type="region of interest" description="Disordered" evidence="1">
    <location>
        <begin position="140"/>
        <end position="161"/>
    </location>
</feature>
<dbReference type="Proteomes" id="UP000277204">
    <property type="component" value="Unassembled WGS sequence"/>
</dbReference>
<dbReference type="InterPro" id="IPR006641">
    <property type="entry name" value="YqgF/RNaseH-like_dom"/>
</dbReference>
<dbReference type="Pfam" id="PF16921">
    <property type="entry name" value="Tex_YqgF"/>
    <property type="match status" value="1"/>
</dbReference>
<gene>
    <name evidence="2" type="ORF">SMRZ_LOCUS22214</name>
</gene>
<organism evidence="2 3">
    <name type="scientific">Schistosoma margrebowiei</name>
    <dbReference type="NCBI Taxonomy" id="48269"/>
    <lineage>
        <taxon>Eukaryota</taxon>
        <taxon>Metazoa</taxon>
        <taxon>Spiralia</taxon>
        <taxon>Lophotrochozoa</taxon>
        <taxon>Platyhelminthes</taxon>
        <taxon>Trematoda</taxon>
        <taxon>Digenea</taxon>
        <taxon>Strigeidida</taxon>
        <taxon>Schistosomatoidea</taxon>
        <taxon>Schistosomatidae</taxon>
        <taxon>Schistosoma</taxon>
    </lineage>
</organism>
<dbReference type="Gene3D" id="3.30.420.140">
    <property type="entry name" value="YqgF/RNase H-like domain"/>
    <property type="match status" value="1"/>
</dbReference>
<dbReference type="Pfam" id="PF09371">
    <property type="entry name" value="Tex_N"/>
    <property type="match status" value="1"/>
</dbReference>
<dbReference type="InterPro" id="IPR023323">
    <property type="entry name" value="Tex-like_dom_sf"/>
</dbReference>
<dbReference type="InterPro" id="IPR018974">
    <property type="entry name" value="Tex-like_N"/>
</dbReference>
<dbReference type="SUPFAM" id="SSF53098">
    <property type="entry name" value="Ribonuclease H-like"/>
    <property type="match status" value="1"/>
</dbReference>
<dbReference type="SMART" id="SM00732">
    <property type="entry name" value="YqgFc"/>
    <property type="match status" value="1"/>
</dbReference>
<evidence type="ECO:0000313" key="3">
    <source>
        <dbReference type="Proteomes" id="UP000277204"/>
    </source>
</evidence>
<dbReference type="InterPro" id="IPR050437">
    <property type="entry name" value="Ribos_protein_bS1-like"/>
</dbReference>
<dbReference type="Gene3D" id="1.10.150.310">
    <property type="entry name" value="Tex RuvX-like domain-like"/>
    <property type="match status" value="1"/>
</dbReference>
<dbReference type="Gene3D" id="1.10.10.650">
    <property type="entry name" value="RuvA domain 2-like"/>
    <property type="match status" value="1"/>
</dbReference>
<protein>
    <submittedName>
        <fullName evidence="2">Uncharacterized protein</fullName>
    </submittedName>
</protein>
<keyword evidence="3" id="KW-1185">Reference proteome</keyword>
<name>A0A183N1N9_9TREM</name>
<reference evidence="2 3" key="1">
    <citation type="submission" date="2018-11" db="EMBL/GenBank/DDBJ databases">
        <authorList>
            <consortium name="Pathogen Informatics"/>
        </authorList>
    </citation>
    <scope>NUCLEOTIDE SEQUENCE [LARGE SCALE GENOMIC DNA]</scope>
    <source>
        <strain evidence="2 3">Zambia</strain>
    </source>
</reference>
<dbReference type="STRING" id="48269.A0A183N1N9"/>
<dbReference type="Gene3D" id="1.10.3500.10">
    <property type="entry name" value="Tex N-terminal region-like"/>
    <property type="match status" value="1"/>
</dbReference>
<dbReference type="GO" id="GO:0006139">
    <property type="term" value="P:nucleobase-containing compound metabolic process"/>
    <property type="evidence" value="ECO:0007669"/>
    <property type="project" value="InterPro"/>
</dbReference>
<dbReference type="GO" id="GO:0003729">
    <property type="term" value="F:mRNA binding"/>
    <property type="evidence" value="ECO:0007669"/>
    <property type="project" value="TreeGrafter"/>
</dbReference>
<dbReference type="FunFam" id="3.30.420.140:FF:000001">
    <property type="entry name" value="RNA-binding transcriptional accessory protein"/>
    <property type="match status" value="1"/>
</dbReference>
<dbReference type="InterPro" id="IPR023319">
    <property type="entry name" value="Tex-like_HTH_dom_sf"/>
</dbReference>